<reference evidence="1 2" key="1">
    <citation type="submission" date="2022-08" db="EMBL/GenBank/DDBJ databases">
        <title>Reclassification of Massilia species as members of the genera Telluria, Duganella, Pseudoduganella, Mokoshia gen. nov. and Zemynaea gen. nov. using orthogonal and non-orthogonal genome-based approaches.</title>
        <authorList>
            <person name="Bowman J.P."/>
        </authorList>
    </citation>
    <scope>NUCLEOTIDE SEQUENCE [LARGE SCALE GENOMIC DNA]</scope>
    <source>
        <strain evidence="1 2">JCM 31661</strain>
    </source>
</reference>
<feature type="non-terminal residue" evidence="1">
    <location>
        <position position="1"/>
    </location>
</feature>
<organism evidence="1 2">
    <name type="scientific">Massilia agri</name>
    <dbReference type="NCBI Taxonomy" id="1886785"/>
    <lineage>
        <taxon>Bacteria</taxon>
        <taxon>Pseudomonadati</taxon>
        <taxon>Pseudomonadota</taxon>
        <taxon>Betaproteobacteria</taxon>
        <taxon>Burkholderiales</taxon>
        <taxon>Oxalobacteraceae</taxon>
        <taxon>Telluria group</taxon>
        <taxon>Massilia</taxon>
    </lineage>
</organism>
<dbReference type="EMBL" id="JANUHA010000041">
    <property type="protein sequence ID" value="MCS0599612.1"/>
    <property type="molecule type" value="Genomic_DNA"/>
</dbReference>
<name>A0ABT2ATQ0_9BURK</name>
<gene>
    <name evidence="1" type="ORF">NX780_25025</name>
</gene>
<sequence>VQCPGKITIHAGKKSFVGSDRNSYVLPHLPRAEPGETDLEFRHFTDWGEALAGRPFKAFLSDGSVRKGVLDAEGYARISGVAPGTMARVEYLPMMETAKSYVSSELDDDIDEFFNLAINAPPPDDEIDA</sequence>
<protein>
    <submittedName>
        <fullName evidence="1">Type VI secretion system tip protein VgrG</fullName>
    </submittedName>
</protein>
<keyword evidence="2" id="KW-1185">Reference proteome</keyword>
<proteinExistence type="predicted"/>
<evidence type="ECO:0000313" key="1">
    <source>
        <dbReference type="EMBL" id="MCS0599612.1"/>
    </source>
</evidence>
<comment type="caution">
    <text evidence="1">The sequence shown here is derived from an EMBL/GenBank/DDBJ whole genome shotgun (WGS) entry which is preliminary data.</text>
</comment>
<accession>A0ABT2ATQ0</accession>
<evidence type="ECO:0000313" key="2">
    <source>
        <dbReference type="Proteomes" id="UP001206572"/>
    </source>
</evidence>
<dbReference type="Proteomes" id="UP001206572">
    <property type="component" value="Unassembled WGS sequence"/>
</dbReference>